<gene>
    <name evidence="4" type="ORF">FGO68_gene7249</name>
</gene>
<proteinExistence type="predicted"/>
<dbReference type="InterPro" id="IPR002933">
    <property type="entry name" value="Peptidase_M20"/>
</dbReference>
<evidence type="ECO:0000313" key="5">
    <source>
        <dbReference type="Proteomes" id="UP000785679"/>
    </source>
</evidence>
<comment type="caution">
    <text evidence="4">The sequence shown here is derived from an EMBL/GenBank/DDBJ whole genome shotgun (WGS) entry which is preliminary data.</text>
</comment>
<dbReference type="Gene3D" id="3.40.630.10">
    <property type="entry name" value="Zn peptidases"/>
    <property type="match status" value="1"/>
</dbReference>
<dbReference type="GO" id="GO:0008233">
    <property type="term" value="F:peptidase activity"/>
    <property type="evidence" value="ECO:0007669"/>
    <property type="project" value="UniProtKB-KW"/>
</dbReference>
<evidence type="ECO:0008006" key="6">
    <source>
        <dbReference type="Google" id="ProtNLM"/>
    </source>
</evidence>
<dbReference type="Pfam" id="PF01546">
    <property type="entry name" value="Peptidase_M20"/>
    <property type="match status" value="1"/>
</dbReference>
<keyword evidence="2" id="KW-0479">Metal-binding</keyword>
<keyword evidence="5" id="KW-1185">Reference proteome</keyword>
<evidence type="ECO:0000313" key="4">
    <source>
        <dbReference type="EMBL" id="TNV79096.1"/>
    </source>
</evidence>
<dbReference type="EMBL" id="RRYP01009396">
    <property type="protein sequence ID" value="TNV79096.1"/>
    <property type="molecule type" value="Genomic_DNA"/>
</dbReference>
<dbReference type="GO" id="GO:0006508">
    <property type="term" value="P:proteolysis"/>
    <property type="evidence" value="ECO:0007669"/>
    <property type="project" value="UniProtKB-KW"/>
</dbReference>
<reference evidence="4" key="1">
    <citation type="submission" date="2019-06" db="EMBL/GenBank/DDBJ databases">
        <authorList>
            <person name="Zheng W."/>
        </authorList>
    </citation>
    <scope>NUCLEOTIDE SEQUENCE</scope>
    <source>
        <strain evidence="4">QDHG01</strain>
    </source>
</reference>
<name>A0A8J8NPH4_HALGN</name>
<dbReference type="Proteomes" id="UP000785679">
    <property type="component" value="Unassembled WGS sequence"/>
</dbReference>
<protein>
    <recommendedName>
        <fullName evidence="6">Peptidase M20 dimerisation domain-containing protein</fullName>
    </recommendedName>
</protein>
<dbReference type="InterPro" id="IPR051458">
    <property type="entry name" value="Cyt/Met_Dipeptidase"/>
</dbReference>
<dbReference type="AlphaFoldDB" id="A0A8J8NPH4"/>
<dbReference type="PANTHER" id="PTHR43270">
    <property type="entry name" value="BETA-ALA-HIS DIPEPTIDASE"/>
    <property type="match status" value="1"/>
</dbReference>
<evidence type="ECO:0000256" key="2">
    <source>
        <dbReference type="ARBA" id="ARBA00022723"/>
    </source>
</evidence>
<sequence>MASFVESQNLNGCKVNALYDEGRSPFLIVQIEPSAGSTSDSSILFYGHMDKQPFGPGWKHDPTDPVIENGKLYGRGSSDDCYALYAALLSIKACQAKGLSHPRIVITIEGSEEGGNTEDLIYYLQTYKHLIGEPNTVICLDTSAFLEDTLAISSSLRGGCNFDLSVKVGEDNMHSGYSGIVPDPYIIAISLLSRIVDFKTQEVVKDFEVEIPQYRIEEAKFVASRIPLLSAMLPKNEGLLSRAHEQPKEDENFHLLLNQTWKPSLTVVGQNGIPENLGDSSNSIKSQVTLRCSLRLPPTYDVKVASQKLQAILQADPPYNAIVKVEPRSSGQGFDAPPLRSNLQDALFEANKQVFSGNLPLFVGCGGGIPFMDFLSKQYPGANYILTGVGFPDSNAHAANENIDLEFCRKLITTLALTLSKL</sequence>
<accession>A0A8J8NPH4</accession>
<organism evidence="4 5">
    <name type="scientific">Halteria grandinella</name>
    <dbReference type="NCBI Taxonomy" id="5974"/>
    <lineage>
        <taxon>Eukaryota</taxon>
        <taxon>Sar</taxon>
        <taxon>Alveolata</taxon>
        <taxon>Ciliophora</taxon>
        <taxon>Intramacronucleata</taxon>
        <taxon>Spirotrichea</taxon>
        <taxon>Stichotrichia</taxon>
        <taxon>Sporadotrichida</taxon>
        <taxon>Halteriidae</taxon>
        <taxon>Halteria</taxon>
    </lineage>
</organism>
<dbReference type="Gene3D" id="3.30.70.360">
    <property type="match status" value="1"/>
</dbReference>
<keyword evidence="3" id="KW-0378">Hydrolase</keyword>
<keyword evidence="1" id="KW-0645">Protease</keyword>
<evidence type="ECO:0000256" key="1">
    <source>
        <dbReference type="ARBA" id="ARBA00022670"/>
    </source>
</evidence>
<evidence type="ECO:0000256" key="3">
    <source>
        <dbReference type="ARBA" id="ARBA00022801"/>
    </source>
</evidence>
<dbReference type="OrthoDB" id="7832001at2759"/>
<dbReference type="PANTHER" id="PTHR43270:SF4">
    <property type="entry name" value="CARNOSINE DIPEPTIDASE 2, ISOFORM A"/>
    <property type="match status" value="1"/>
</dbReference>
<dbReference type="GO" id="GO:0046872">
    <property type="term" value="F:metal ion binding"/>
    <property type="evidence" value="ECO:0007669"/>
    <property type="project" value="UniProtKB-KW"/>
</dbReference>
<dbReference type="SUPFAM" id="SSF53187">
    <property type="entry name" value="Zn-dependent exopeptidases"/>
    <property type="match status" value="1"/>
</dbReference>